<sequence>MSTSEHASPLQWWLPQALELEQCWQVAIGPLTLYLKRNLQEWLFSFERDNESELQCRLESNGAVCLPELLATQRFMFRHSPTTFQLKPKLLDRSVVIKTRQRVSIPPGENSVFYISSPVVIDITVQQPELSLLQLPVQRLSDTWFGPPTHHGELCYADKTQARHCLEEIPPRPHRAITAVTIENRSTAILTLDKLSIPLPYLALYGHQDGSLWTDPIVLRHENLQSLSHFQLGQTLPVGLTSQQQLAPAQFKTDSRGLVRAFTDIFQH</sequence>
<evidence type="ECO:0000313" key="2">
    <source>
        <dbReference type="Proteomes" id="UP000012046"/>
    </source>
</evidence>
<dbReference type="Pfam" id="PF04254">
    <property type="entry name" value="DUF432"/>
    <property type="match status" value="1"/>
</dbReference>
<keyword evidence="2" id="KW-1185">Reference proteome</keyword>
<protein>
    <recommendedName>
        <fullName evidence="3">DUF432 domain-containing protein</fullName>
    </recommendedName>
</protein>
<dbReference type="eggNOG" id="COG2430">
    <property type="taxonomic scope" value="Bacteria"/>
</dbReference>
<dbReference type="STRING" id="1129374.AJE_06451"/>
<evidence type="ECO:0008006" key="3">
    <source>
        <dbReference type="Google" id="ProtNLM"/>
    </source>
</evidence>
<reference evidence="1 2" key="1">
    <citation type="journal article" date="2012" name="J. Bacteriol.">
        <title>Genome Sequence of Extracellular-Protease-Producing Alishewanella jeotgali Isolated from Traditional Korean Fermented Seafood.</title>
        <authorList>
            <person name="Jung J."/>
            <person name="Chun J."/>
            <person name="Park W."/>
        </authorList>
    </citation>
    <scope>NUCLEOTIDE SEQUENCE [LARGE SCALE GENOMIC DNA]</scope>
    <source>
        <strain evidence="1 2">KCTC 22429</strain>
    </source>
</reference>
<dbReference type="EMBL" id="AHTH01000013">
    <property type="protein sequence ID" value="EHR41505.1"/>
    <property type="molecule type" value="Genomic_DNA"/>
</dbReference>
<accession>H3ZD72</accession>
<comment type="caution">
    <text evidence="1">The sequence shown here is derived from an EMBL/GenBank/DDBJ whole genome shotgun (WGS) entry which is preliminary data.</text>
</comment>
<dbReference type="PATRIC" id="fig|1129374.4.peg.1296"/>
<dbReference type="Proteomes" id="UP000012046">
    <property type="component" value="Unassembled WGS sequence"/>
</dbReference>
<dbReference type="InterPro" id="IPR007366">
    <property type="entry name" value="DUF432"/>
</dbReference>
<gene>
    <name evidence="1" type="ORF">AJE_06451</name>
</gene>
<proteinExistence type="predicted"/>
<name>H3ZD72_9ALTE</name>
<organism evidence="1 2">
    <name type="scientific">Alishewanella jeotgali KCTC 22429</name>
    <dbReference type="NCBI Taxonomy" id="1129374"/>
    <lineage>
        <taxon>Bacteria</taxon>
        <taxon>Pseudomonadati</taxon>
        <taxon>Pseudomonadota</taxon>
        <taxon>Gammaproteobacteria</taxon>
        <taxon>Alteromonadales</taxon>
        <taxon>Alteromonadaceae</taxon>
        <taxon>Alishewanella</taxon>
    </lineage>
</organism>
<dbReference type="RefSeq" id="WP_008950174.1">
    <property type="nucleotide sequence ID" value="NZ_AHTH01000013.1"/>
</dbReference>
<dbReference type="AlphaFoldDB" id="H3ZD72"/>
<evidence type="ECO:0000313" key="1">
    <source>
        <dbReference type="EMBL" id="EHR41505.1"/>
    </source>
</evidence>